<proteinExistence type="predicted"/>
<comment type="caution">
    <text evidence="1">The sequence shown here is derived from an EMBL/GenBank/DDBJ whole genome shotgun (WGS) entry which is preliminary data.</text>
</comment>
<keyword evidence="2" id="KW-1185">Reference proteome</keyword>
<dbReference type="EMBL" id="JAHWYN010000003">
    <property type="protein sequence ID" value="MBW4359745.1"/>
    <property type="molecule type" value="Genomic_DNA"/>
</dbReference>
<reference evidence="1 2" key="1">
    <citation type="submission" date="2021-07" db="EMBL/GenBank/DDBJ databases">
        <title>Flavobacterium sp. nov. isolated from sediment on the Taihu Lake.</title>
        <authorList>
            <person name="Qu J.-H."/>
        </authorList>
    </citation>
    <scope>NUCLEOTIDE SEQUENCE [LARGE SCALE GENOMIC DNA]</scope>
    <source>
        <strain evidence="1 2">NAS39</strain>
    </source>
</reference>
<dbReference type="RefSeq" id="WP_219316269.1">
    <property type="nucleotide sequence ID" value="NZ_JAHWYN010000003.1"/>
</dbReference>
<organism evidence="1 2">
    <name type="scientific">Flavobacterium taihuense</name>
    <dbReference type="NCBI Taxonomy" id="2857508"/>
    <lineage>
        <taxon>Bacteria</taxon>
        <taxon>Pseudomonadati</taxon>
        <taxon>Bacteroidota</taxon>
        <taxon>Flavobacteriia</taxon>
        <taxon>Flavobacteriales</taxon>
        <taxon>Flavobacteriaceae</taxon>
        <taxon>Flavobacterium</taxon>
    </lineage>
</organism>
<gene>
    <name evidence="1" type="ORF">KZH69_04530</name>
</gene>
<name>A0ABS6XSU7_9FLAO</name>
<evidence type="ECO:0000313" key="1">
    <source>
        <dbReference type="EMBL" id="MBW4359745.1"/>
    </source>
</evidence>
<accession>A0ABS6XSU7</accession>
<protein>
    <submittedName>
        <fullName evidence="1">Uncharacterized protein</fullName>
    </submittedName>
</protein>
<sequence>MKNIQAKTRFLLLLGLFLNTYRIQSQTSNIISTYNWFDKVIGRENLDINYGPLYTNTYRTLGDNNMYLINDKYSLGKISYEGQTYYDTKLKYDIYRDILILNPAEESEQIGIYLNKEKVDSFTLLNKFFTKINKEQYNFPGFSTAYYEASIYNEDIVFYIKHHKSMIKKIKYDYSYYNFTNNNSYFLDYKKTLYSINNKSDLIKIFPNQKKQITEFYSINRDLKKSDIDHFMKNLITTISNSLSNHTSIK</sequence>
<dbReference type="Proteomes" id="UP000812031">
    <property type="component" value="Unassembled WGS sequence"/>
</dbReference>
<evidence type="ECO:0000313" key="2">
    <source>
        <dbReference type="Proteomes" id="UP000812031"/>
    </source>
</evidence>